<comment type="caution">
    <text evidence="1">The sequence shown here is derived from an EMBL/GenBank/DDBJ whole genome shotgun (WGS) entry which is preliminary data.</text>
</comment>
<dbReference type="AlphaFoldDB" id="S7XDR7"/>
<dbReference type="InterPro" id="IPR012341">
    <property type="entry name" value="6hp_glycosidase-like_sf"/>
</dbReference>
<dbReference type="Gene3D" id="1.50.10.10">
    <property type="match status" value="1"/>
</dbReference>
<dbReference type="PATRIC" id="fig|641526.4.peg.839"/>
<keyword evidence="1" id="KW-0378">Hydrolase</keyword>
<gene>
    <name evidence="1" type="ORF">ADIWIN_0848</name>
</gene>
<organism evidence="1 2">
    <name type="scientific">Winogradskyella psychrotolerans RS-3</name>
    <dbReference type="NCBI Taxonomy" id="641526"/>
    <lineage>
        <taxon>Bacteria</taxon>
        <taxon>Pseudomonadati</taxon>
        <taxon>Bacteroidota</taxon>
        <taxon>Flavobacteriia</taxon>
        <taxon>Flavobacteriales</taxon>
        <taxon>Flavobacteriaceae</taxon>
        <taxon>Winogradskyella</taxon>
    </lineage>
</organism>
<dbReference type="Proteomes" id="UP000014962">
    <property type="component" value="Unassembled WGS sequence"/>
</dbReference>
<dbReference type="STRING" id="641526.ADIWIN_0848"/>
<dbReference type="EMBL" id="ATMR01000050">
    <property type="protein sequence ID" value="EPR74143.1"/>
    <property type="molecule type" value="Genomic_DNA"/>
</dbReference>
<dbReference type="GO" id="GO:0005975">
    <property type="term" value="P:carbohydrate metabolic process"/>
    <property type="evidence" value="ECO:0007669"/>
    <property type="project" value="InterPro"/>
</dbReference>
<reference evidence="1 2" key="1">
    <citation type="journal article" date="2013" name="Genome Announc.">
        <title>Draft Genome Sequence of Winogradskyella psychrotolerans RS-3T, Isolated from the Marine Transect of Kongsfjorden, Ny-Alesund, Svalbard, Arctic Ocean.</title>
        <authorList>
            <person name="Kumar Pinnaka A."/>
            <person name="Ara S."/>
            <person name="Singh A."/>
            <person name="Shivaji S."/>
        </authorList>
    </citation>
    <scope>NUCLEOTIDE SEQUENCE [LARGE SCALE GENOMIC DNA]</scope>
    <source>
        <strain evidence="1 2">RS-3</strain>
    </source>
</reference>
<keyword evidence="2" id="KW-1185">Reference proteome</keyword>
<dbReference type="eggNOG" id="COG4225">
    <property type="taxonomic scope" value="Bacteria"/>
</dbReference>
<accession>S7XDR7</accession>
<proteinExistence type="predicted"/>
<sequence length="47" mass="5578">MKRLFILKHSVGAFPANSEVDVPLIYADYYYVEAMIRLKNIYLRNLK</sequence>
<dbReference type="GO" id="GO:0016787">
    <property type="term" value="F:hydrolase activity"/>
    <property type="evidence" value="ECO:0007669"/>
    <property type="project" value="UniProtKB-KW"/>
</dbReference>
<evidence type="ECO:0000313" key="1">
    <source>
        <dbReference type="EMBL" id="EPR74143.1"/>
    </source>
</evidence>
<evidence type="ECO:0000313" key="2">
    <source>
        <dbReference type="Proteomes" id="UP000014962"/>
    </source>
</evidence>
<dbReference type="SUPFAM" id="SSF48208">
    <property type="entry name" value="Six-hairpin glycosidases"/>
    <property type="match status" value="1"/>
</dbReference>
<dbReference type="InterPro" id="IPR008928">
    <property type="entry name" value="6-hairpin_glycosidase_sf"/>
</dbReference>
<protein>
    <submittedName>
        <fullName evidence="1">Glucuronyl hydrolase</fullName>
    </submittedName>
</protein>
<name>S7XDR7_9FLAO</name>